<dbReference type="GO" id="GO:0097163">
    <property type="term" value="F:sulfur carrier activity"/>
    <property type="evidence" value="ECO:0007669"/>
    <property type="project" value="UniProtKB-UniRule"/>
</dbReference>
<proteinExistence type="inferred from homology"/>
<dbReference type="EMBL" id="PNIO01000035">
    <property type="protein sequence ID" value="PMP71038.1"/>
    <property type="molecule type" value="Genomic_DNA"/>
</dbReference>
<sequence>MQPLENKKIVRVKQDEAIEVDDTVAVEKRIKIYVNNEEVVSLSASPMQIKELVIGFLMTEDILKGDWCPEKIIIEENEKEINARVELEGHVSLNGKTITSGCMSSVSFLNDVKGSIDDDLKVSQNALFRLFKEFQEKSNLYRTTGCIHAAALADDREILFIAEDVGRHNAVDKVIGWALLNREGFRGKIMLVSGRISSEMALKAAKWRIPVIVSRTAPTSLAVELAQKANLTVIGFLRGSRFNIYSNPERVIL</sequence>
<evidence type="ECO:0000256" key="2">
    <source>
        <dbReference type="ARBA" id="ARBA00023150"/>
    </source>
</evidence>
<dbReference type="InterPro" id="IPR016193">
    <property type="entry name" value="Cytidine_deaminase-like"/>
</dbReference>
<comment type="similarity">
    <text evidence="3">Belongs to the FdhD family.</text>
</comment>
<dbReference type="PANTHER" id="PTHR30592">
    <property type="entry name" value="FORMATE DEHYDROGENASE"/>
    <property type="match status" value="1"/>
</dbReference>
<feature type="binding site" evidence="3">
    <location>
        <begin position="236"/>
        <end position="241"/>
    </location>
    <ligand>
        <name>Mo-bis(molybdopterin guanine dinucleotide)</name>
        <dbReference type="ChEBI" id="CHEBI:60539"/>
    </ligand>
</feature>
<dbReference type="Proteomes" id="UP000242288">
    <property type="component" value="Unassembled WGS sequence"/>
</dbReference>
<evidence type="ECO:0000313" key="5">
    <source>
        <dbReference type="Proteomes" id="UP000242288"/>
    </source>
</evidence>
<dbReference type="SUPFAM" id="SSF53927">
    <property type="entry name" value="Cytidine deaminase-like"/>
    <property type="match status" value="1"/>
</dbReference>
<feature type="active site" description="Cysteine persulfide intermediate" evidence="3">
    <location>
        <position position="102"/>
    </location>
</feature>
<accession>A0A2J6WKZ7</accession>
<dbReference type="PANTHER" id="PTHR30592:SF1">
    <property type="entry name" value="SULFUR CARRIER PROTEIN FDHD"/>
    <property type="match status" value="1"/>
</dbReference>
<keyword evidence="1 3" id="KW-0963">Cytoplasm</keyword>
<dbReference type="GO" id="GO:0016783">
    <property type="term" value="F:sulfurtransferase activity"/>
    <property type="evidence" value="ECO:0007669"/>
    <property type="project" value="InterPro"/>
</dbReference>
<protein>
    <recommendedName>
        <fullName evidence="3">Sulfur carrier protein FdhD</fullName>
    </recommendedName>
</protein>
<dbReference type="Gene3D" id="3.10.20.10">
    <property type="match status" value="1"/>
</dbReference>
<organism evidence="4 5">
    <name type="scientific">Thermodesulfovibrio aggregans</name>
    <dbReference type="NCBI Taxonomy" id="86166"/>
    <lineage>
        <taxon>Bacteria</taxon>
        <taxon>Pseudomonadati</taxon>
        <taxon>Nitrospirota</taxon>
        <taxon>Thermodesulfovibrionia</taxon>
        <taxon>Thermodesulfovibrionales</taxon>
        <taxon>Thermodesulfovibrionaceae</taxon>
        <taxon>Thermodesulfovibrio</taxon>
    </lineage>
</organism>
<evidence type="ECO:0000256" key="3">
    <source>
        <dbReference type="HAMAP-Rule" id="MF_00187"/>
    </source>
</evidence>
<comment type="function">
    <text evidence="3">Required for formate dehydrogenase (FDH) activity. Acts as a sulfur carrier protein that transfers sulfur from IscS to the molybdenum cofactor prior to its insertion into FDH.</text>
</comment>
<reference evidence="4 5" key="1">
    <citation type="submission" date="2018-01" db="EMBL/GenBank/DDBJ databases">
        <title>Metagenomic assembled genomes from two thermal pools in the Uzon Caldera, Kamchatka, Russia.</title>
        <authorList>
            <person name="Wilkins L."/>
            <person name="Ettinger C."/>
        </authorList>
    </citation>
    <scope>NUCLEOTIDE SEQUENCE [LARGE SCALE GENOMIC DNA]</scope>
    <source>
        <strain evidence="4">ZAV-04</strain>
    </source>
</reference>
<dbReference type="GO" id="GO:0005737">
    <property type="term" value="C:cytoplasm"/>
    <property type="evidence" value="ECO:0007669"/>
    <property type="project" value="UniProtKB-SubCell"/>
</dbReference>
<dbReference type="NCBIfam" id="TIGR00129">
    <property type="entry name" value="fdhD_narQ"/>
    <property type="match status" value="1"/>
</dbReference>
<keyword evidence="2 3" id="KW-0501">Molybdenum cofactor biosynthesis</keyword>
<evidence type="ECO:0000256" key="1">
    <source>
        <dbReference type="ARBA" id="ARBA00022490"/>
    </source>
</evidence>
<gene>
    <name evidence="3" type="primary">fdhD</name>
    <name evidence="4" type="ORF">C0186_04325</name>
</gene>
<dbReference type="Pfam" id="PF02634">
    <property type="entry name" value="FdhD-NarQ"/>
    <property type="match status" value="1"/>
</dbReference>
<dbReference type="GO" id="GO:0006777">
    <property type="term" value="P:Mo-molybdopterin cofactor biosynthetic process"/>
    <property type="evidence" value="ECO:0007669"/>
    <property type="project" value="UniProtKB-UniRule"/>
</dbReference>
<name>A0A2J6WKZ7_9BACT</name>
<comment type="caution">
    <text evidence="4">The sequence shown here is derived from an EMBL/GenBank/DDBJ whole genome shotgun (WGS) entry which is preliminary data.</text>
</comment>
<dbReference type="PIRSF" id="PIRSF015626">
    <property type="entry name" value="FdhD"/>
    <property type="match status" value="1"/>
</dbReference>
<dbReference type="Gene3D" id="3.40.140.10">
    <property type="entry name" value="Cytidine Deaminase, domain 2"/>
    <property type="match status" value="1"/>
</dbReference>
<dbReference type="InterPro" id="IPR003786">
    <property type="entry name" value="FdhD"/>
</dbReference>
<comment type="subcellular location">
    <subcellularLocation>
        <location evidence="3">Cytoplasm</location>
    </subcellularLocation>
</comment>
<evidence type="ECO:0000313" key="4">
    <source>
        <dbReference type="EMBL" id="PMP71038.1"/>
    </source>
</evidence>
<dbReference type="HAMAP" id="MF_00187">
    <property type="entry name" value="FdhD"/>
    <property type="match status" value="1"/>
</dbReference>
<dbReference type="AlphaFoldDB" id="A0A2J6WKZ7"/>